<dbReference type="OrthoDB" id="9984778at2759"/>
<dbReference type="EnsemblProtists" id="Phyra82599">
    <property type="protein sequence ID" value="Phyra82599"/>
    <property type="gene ID" value="Phyra82599"/>
</dbReference>
<dbReference type="GO" id="GO:0061630">
    <property type="term" value="F:ubiquitin protein ligase activity"/>
    <property type="evidence" value="ECO:0007669"/>
    <property type="project" value="UniProtKB-EC"/>
</dbReference>
<dbReference type="eggNOG" id="KOG0800">
    <property type="taxonomic scope" value="Eukaryota"/>
</dbReference>
<keyword evidence="7" id="KW-0862">Zinc</keyword>
<proteinExistence type="predicted"/>
<reference evidence="11" key="1">
    <citation type="journal article" date="2006" name="Science">
        <title>Phytophthora genome sequences uncover evolutionary origins and mechanisms of pathogenesis.</title>
        <authorList>
            <person name="Tyler B.M."/>
            <person name="Tripathy S."/>
            <person name="Zhang X."/>
            <person name="Dehal P."/>
            <person name="Jiang R.H."/>
            <person name="Aerts A."/>
            <person name="Arredondo F.D."/>
            <person name="Baxter L."/>
            <person name="Bensasson D."/>
            <person name="Beynon J.L."/>
            <person name="Chapman J."/>
            <person name="Damasceno C.M."/>
            <person name="Dorrance A.E."/>
            <person name="Dou D."/>
            <person name="Dickerman A.W."/>
            <person name="Dubchak I.L."/>
            <person name="Garbelotto M."/>
            <person name="Gijzen M."/>
            <person name="Gordon S.G."/>
            <person name="Govers F."/>
            <person name="Grunwald N.J."/>
            <person name="Huang W."/>
            <person name="Ivors K.L."/>
            <person name="Jones R.W."/>
            <person name="Kamoun S."/>
            <person name="Krampis K."/>
            <person name="Lamour K.H."/>
            <person name="Lee M.K."/>
            <person name="McDonald W.H."/>
            <person name="Medina M."/>
            <person name="Meijer H.J."/>
            <person name="Nordberg E.K."/>
            <person name="Maclean D.J."/>
            <person name="Ospina-Giraldo M.D."/>
            <person name="Morris P.F."/>
            <person name="Phuntumart V."/>
            <person name="Putnam N.H."/>
            <person name="Rash S."/>
            <person name="Rose J.K."/>
            <person name="Sakihama Y."/>
            <person name="Salamov A.A."/>
            <person name="Savidor A."/>
            <person name="Scheuring C.F."/>
            <person name="Smith B.M."/>
            <person name="Sobral B.W."/>
            <person name="Terry A."/>
            <person name="Torto-Alalibo T.A."/>
            <person name="Win J."/>
            <person name="Xu Z."/>
            <person name="Zhang H."/>
            <person name="Grigoriev I.V."/>
            <person name="Rokhsar D.S."/>
            <person name="Boore J.L."/>
        </authorList>
    </citation>
    <scope>NUCLEOTIDE SEQUENCE [LARGE SCALE GENOMIC DNA]</scope>
    <source>
        <strain evidence="11">Pr102</strain>
    </source>
</reference>
<reference evidence="10" key="2">
    <citation type="submission" date="2015-06" db="UniProtKB">
        <authorList>
            <consortium name="EnsemblProtists"/>
        </authorList>
    </citation>
    <scope>IDENTIFICATION</scope>
    <source>
        <strain evidence="10">Pr102</strain>
    </source>
</reference>
<keyword evidence="4" id="KW-0479">Metal-binding</keyword>
<evidence type="ECO:0000256" key="6">
    <source>
        <dbReference type="ARBA" id="ARBA00022786"/>
    </source>
</evidence>
<dbReference type="OMA" id="GEEPNVC"/>
<dbReference type="InterPro" id="IPR045191">
    <property type="entry name" value="MBR1/2-like"/>
</dbReference>
<evidence type="ECO:0000256" key="5">
    <source>
        <dbReference type="ARBA" id="ARBA00022771"/>
    </source>
</evidence>
<evidence type="ECO:0000256" key="1">
    <source>
        <dbReference type="ARBA" id="ARBA00000900"/>
    </source>
</evidence>
<name>H3GY60_PHYRM</name>
<dbReference type="VEuPathDB" id="FungiDB:KRP22_14543"/>
<evidence type="ECO:0000259" key="9">
    <source>
        <dbReference type="PROSITE" id="PS50089"/>
    </source>
</evidence>
<dbReference type="AlphaFoldDB" id="H3GY60"/>
<dbReference type="Pfam" id="PF13639">
    <property type="entry name" value="zf-RING_2"/>
    <property type="match status" value="1"/>
</dbReference>
<dbReference type="SUPFAM" id="SSF57850">
    <property type="entry name" value="RING/U-box"/>
    <property type="match status" value="1"/>
</dbReference>
<dbReference type="InterPro" id="IPR001841">
    <property type="entry name" value="Znf_RING"/>
</dbReference>
<dbReference type="RefSeq" id="XP_067737832.1">
    <property type="nucleotide sequence ID" value="XM_067885080.1"/>
</dbReference>
<accession>H3GY60</accession>
<dbReference type="STRING" id="164328.H3GY60"/>
<dbReference type="Proteomes" id="UP000005238">
    <property type="component" value="Unassembled WGS sequence"/>
</dbReference>
<dbReference type="PROSITE" id="PS50089">
    <property type="entry name" value="ZF_RING_2"/>
    <property type="match status" value="1"/>
</dbReference>
<dbReference type="InterPro" id="IPR013083">
    <property type="entry name" value="Znf_RING/FYVE/PHD"/>
</dbReference>
<comment type="catalytic activity">
    <reaction evidence="1">
        <text>S-ubiquitinyl-[E2 ubiquitin-conjugating enzyme]-L-cysteine + [acceptor protein]-L-lysine = [E2 ubiquitin-conjugating enzyme]-L-cysteine + N(6)-ubiquitinyl-[acceptor protein]-L-lysine.</text>
        <dbReference type="EC" id="2.3.2.27"/>
    </reaction>
</comment>
<dbReference type="GO" id="GO:0008270">
    <property type="term" value="F:zinc ion binding"/>
    <property type="evidence" value="ECO:0007669"/>
    <property type="project" value="UniProtKB-KW"/>
</dbReference>
<protein>
    <recommendedName>
        <fullName evidence="2">RING-type E3 ubiquitin transferase</fullName>
        <ecNumber evidence="2">2.3.2.27</ecNumber>
    </recommendedName>
</protein>
<dbReference type="Gene3D" id="3.30.40.10">
    <property type="entry name" value="Zinc/RING finger domain, C3HC4 (zinc finger)"/>
    <property type="match status" value="1"/>
</dbReference>
<dbReference type="PANTHER" id="PTHR22937:SF65">
    <property type="entry name" value="E3 UBIQUITIN-PROTEIN LIGASE ARK2C"/>
    <property type="match status" value="1"/>
</dbReference>
<dbReference type="EMBL" id="DS566071">
    <property type="status" value="NOT_ANNOTATED_CDS"/>
    <property type="molecule type" value="Genomic_DNA"/>
</dbReference>
<keyword evidence="6" id="KW-0833">Ubl conjugation pathway</keyword>
<evidence type="ECO:0000313" key="10">
    <source>
        <dbReference type="EnsemblProtists" id="Phyra82599"/>
    </source>
</evidence>
<organism evidence="10 11">
    <name type="scientific">Phytophthora ramorum</name>
    <name type="common">Sudden oak death agent</name>
    <dbReference type="NCBI Taxonomy" id="164328"/>
    <lineage>
        <taxon>Eukaryota</taxon>
        <taxon>Sar</taxon>
        <taxon>Stramenopiles</taxon>
        <taxon>Oomycota</taxon>
        <taxon>Peronosporomycetes</taxon>
        <taxon>Peronosporales</taxon>
        <taxon>Peronosporaceae</taxon>
        <taxon>Phytophthora</taxon>
    </lineage>
</organism>
<dbReference type="EC" id="2.3.2.27" evidence="2"/>
<dbReference type="PANTHER" id="PTHR22937">
    <property type="entry name" value="E3 UBIQUITIN-PROTEIN LIGASE RNF165"/>
    <property type="match status" value="1"/>
</dbReference>
<evidence type="ECO:0000313" key="11">
    <source>
        <dbReference type="Proteomes" id="UP000005238"/>
    </source>
</evidence>
<sequence length="149" mass="16284">MGRTLRRPRRQLGLEAPAKEHLAQRIADVVALSLQQHGRESGTGGLPTGKQGLLASTLRLAEQNVADMTAYLRRREAEASAAMASGFESVVCCEGEEPNVCVICLDGNMVTGEEEQVEALACGHVFHARCIGQWLLYRRVCPVDRRPVD</sequence>
<keyword evidence="3" id="KW-0808">Transferase</keyword>
<evidence type="ECO:0000256" key="4">
    <source>
        <dbReference type="ARBA" id="ARBA00022723"/>
    </source>
</evidence>
<evidence type="ECO:0000256" key="7">
    <source>
        <dbReference type="ARBA" id="ARBA00022833"/>
    </source>
</evidence>
<dbReference type="GeneID" id="94220875"/>
<keyword evidence="5 8" id="KW-0863">Zinc-finger</keyword>
<evidence type="ECO:0000256" key="2">
    <source>
        <dbReference type="ARBA" id="ARBA00012483"/>
    </source>
</evidence>
<dbReference type="InParanoid" id="H3GY60"/>
<keyword evidence="11" id="KW-1185">Reference proteome</keyword>
<evidence type="ECO:0000256" key="3">
    <source>
        <dbReference type="ARBA" id="ARBA00022679"/>
    </source>
</evidence>
<evidence type="ECO:0000256" key="8">
    <source>
        <dbReference type="PROSITE-ProRule" id="PRU00175"/>
    </source>
</evidence>
<dbReference type="HOGENOM" id="CLU_1655668_0_0_1"/>
<dbReference type="SMART" id="SM00184">
    <property type="entry name" value="RING"/>
    <property type="match status" value="1"/>
</dbReference>
<dbReference type="VEuPathDB" id="FungiDB:KRP23_14275"/>
<feature type="domain" description="RING-type" evidence="9">
    <location>
        <begin position="101"/>
        <end position="145"/>
    </location>
</feature>